<dbReference type="PROSITE" id="PS01246">
    <property type="entry name" value="UPF0003"/>
    <property type="match status" value="1"/>
</dbReference>
<evidence type="ECO:0000256" key="8">
    <source>
        <dbReference type="SAM" id="Phobius"/>
    </source>
</evidence>
<feature type="transmembrane region" description="Helical" evidence="8">
    <location>
        <begin position="25"/>
        <end position="48"/>
    </location>
</feature>
<dbReference type="InterPro" id="IPR006685">
    <property type="entry name" value="MscS_channel_2nd"/>
</dbReference>
<dbReference type="Pfam" id="PF21088">
    <property type="entry name" value="MS_channel_1st"/>
    <property type="match status" value="1"/>
</dbReference>
<evidence type="ECO:0000313" key="12">
    <source>
        <dbReference type="EMBL" id="OZC35406.1"/>
    </source>
</evidence>
<dbReference type="Gene3D" id="2.30.30.60">
    <property type="match status" value="1"/>
</dbReference>
<dbReference type="PANTHER" id="PTHR43634:SF2">
    <property type="entry name" value="LOW CONDUCTANCE MECHANOSENSITIVE CHANNEL YNAI"/>
    <property type="match status" value="1"/>
</dbReference>
<dbReference type="InterPro" id="IPR023408">
    <property type="entry name" value="MscS_beta-dom_sf"/>
</dbReference>
<feature type="domain" description="Mechanosensitive ion channel MscS C-terminal" evidence="10">
    <location>
        <begin position="268"/>
        <end position="352"/>
    </location>
</feature>
<dbReference type="RefSeq" id="WP_022988771.1">
    <property type="nucleotide sequence ID" value="NZ_NEFY01000011.1"/>
</dbReference>
<dbReference type="PANTHER" id="PTHR43634">
    <property type="entry name" value="OW CONDUCTANCE MECHANOSENSITIVE CHANNEL"/>
    <property type="match status" value="1"/>
</dbReference>
<protein>
    <submittedName>
        <fullName evidence="12">Mechanosensitive ion channel protein MscS</fullName>
    </submittedName>
</protein>
<evidence type="ECO:0000313" key="13">
    <source>
        <dbReference type="Proteomes" id="UP000216984"/>
    </source>
</evidence>
<sequence length="403" mass="44903">MIGQMLALVNGWIEKFGLLSDGWRAGVLIFLLVLGTATVAFIVSRLILAVENKFKSTKNKWDDAFLHAARRPMVAFVWLQGVYWAAEVAHHFSDAEVFKANGTVLQIGFVWVLVWFLFGLVKEIEKVLTSPIKMRKPMDYTTVNAISKLLRAVIIITAVLTALQTLGFSISGVLAFGGVGGIAVGFAAKDLLANFFGGFIIHLDRPFKVGDWIRSPDRNIEGIVEHIGWRLTTIRTFDKRPLYVPNAVFTTIAVENPSRMTNRRISETIGIRYADVHSMQKIVEEIREMLKNHEEIDSNQTLIVNFLAFNASSLDIMLYTFTKTTEWVRFHEIKEDVLLKVSDIIESHGAEIAFPTRTLHLPDGVRLSGEASEQGEARSEGSKEAPESRGESEQGGQPAGDKA</sequence>
<dbReference type="SUPFAM" id="SSF82861">
    <property type="entry name" value="Mechanosensitive channel protein MscS (YggB), transmembrane region"/>
    <property type="match status" value="1"/>
</dbReference>
<feature type="domain" description="Mechanosensitive ion channel transmembrane helices 2/3" evidence="11">
    <location>
        <begin position="148"/>
        <end position="189"/>
    </location>
</feature>
<dbReference type="SUPFAM" id="SSF82689">
    <property type="entry name" value="Mechanosensitive channel protein MscS (YggB), C-terminal domain"/>
    <property type="match status" value="1"/>
</dbReference>
<dbReference type="InterPro" id="IPR010920">
    <property type="entry name" value="LSM_dom_sf"/>
</dbReference>
<feature type="transmembrane region" description="Helical" evidence="8">
    <location>
        <begin position="142"/>
        <end position="162"/>
    </location>
</feature>
<dbReference type="InterPro" id="IPR049278">
    <property type="entry name" value="MS_channel_C"/>
</dbReference>
<dbReference type="GO" id="GO:0005886">
    <property type="term" value="C:plasma membrane"/>
    <property type="evidence" value="ECO:0007669"/>
    <property type="project" value="UniProtKB-SubCell"/>
</dbReference>
<dbReference type="InterPro" id="IPR006686">
    <property type="entry name" value="MscS_channel_CS"/>
</dbReference>
<organism evidence="12 13">
    <name type="scientific">Marinobacter vinifirmus</name>
    <dbReference type="NCBI Taxonomy" id="355591"/>
    <lineage>
        <taxon>Bacteria</taxon>
        <taxon>Pseudomonadati</taxon>
        <taxon>Pseudomonadota</taxon>
        <taxon>Gammaproteobacteria</taxon>
        <taxon>Pseudomonadales</taxon>
        <taxon>Marinobacteraceae</taxon>
        <taxon>Marinobacter</taxon>
    </lineage>
</organism>
<dbReference type="InterPro" id="IPR049142">
    <property type="entry name" value="MS_channel_1st"/>
</dbReference>
<keyword evidence="3" id="KW-1003">Cell membrane</keyword>
<reference evidence="12 13" key="1">
    <citation type="submission" date="2017-06" db="EMBL/GenBank/DDBJ databases">
        <title>Draft genome sequence of the halophilic bacterium Marinobacter vinifirmus FB1.</title>
        <authorList>
            <person name="Stepanov V.G."/>
            <person name="Roberts D.J."/>
            <person name="Fox G.E."/>
        </authorList>
    </citation>
    <scope>NUCLEOTIDE SEQUENCE [LARGE SCALE GENOMIC DNA]</scope>
    <source>
        <strain evidence="12 13">FB1</strain>
    </source>
</reference>
<feature type="transmembrane region" description="Helical" evidence="8">
    <location>
        <begin position="68"/>
        <end position="86"/>
    </location>
</feature>
<feature type="domain" description="Mechanosensitive ion channel MscS" evidence="9">
    <location>
        <begin position="190"/>
        <end position="259"/>
    </location>
</feature>
<dbReference type="InterPro" id="IPR045042">
    <property type="entry name" value="YnaI-like"/>
</dbReference>
<keyword evidence="6 8" id="KW-0472">Membrane</keyword>
<dbReference type="EMBL" id="NEFY01000011">
    <property type="protein sequence ID" value="OZC35406.1"/>
    <property type="molecule type" value="Genomic_DNA"/>
</dbReference>
<evidence type="ECO:0000256" key="7">
    <source>
        <dbReference type="SAM" id="MobiDB-lite"/>
    </source>
</evidence>
<evidence type="ECO:0000256" key="4">
    <source>
        <dbReference type="ARBA" id="ARBA00022692"/>
    </source>
</evidence>
<evidence type="ECO:0000259" key="9">
    <source>
        <dbReference type="Pfam" id="PF00924"/>
    </source>
</evidence>
<evidence type="ECO:0000256" key="1">
    <source>
        <dbReference type="ARBA" id="ARBA00004651"/>
    </source>
</evidence>
<feature type="transmembrane region" description="Helical" evidence="8">
    <location>
        <begin position="98"/>
        <end position="121"/>
    </location>
</feature>
<dbReference type="Gene3D" id="3.30.70.100">
    <property type="match status" value="1"/>
</dbReference>
<evidence type="ECO:0000256" key="6">
    <source>
        <dbReference type="ARBA" id="ARBA00023136"/>
    </source>
</evidence>
<keyword evidence="4 8" id="KW-0812">Transmembrane</keyword>
<gene>
    <name evidence="12" type="ORF">B9Q17_06805</name>
</gene>
<keyword evidence="5 8" id="KW-1133">Transmembrane helix</keyword>
<feature type="transmembrane region" description="Helical" evidence="8">
    <location>
        <begin position="168"/>
        <end position="188"/>
    </location>
</feature>
<dbReference type="InterPro" id="IPR011014">
    <property type="entry name" value="MscS_channel_TM-2"/>
</dbReference>
<evidence type="ECO:0000259" key="10">
    <source>
        <dbReference type="Pfam" id="PF21082"/>
    </source>
</evidence>
<evidence type="ECO:0000256" key="2">
    <source>
        <dbReference type="ARBA" id="ARBA00008017"/>
    </source>
</evidence>
<dbReference type="GO" id="GO:0008381">
    <property type="term" value="F:mechanosensitive monoatomic ion channel activity"/>
    <property type="evidence" value="ECO:0007669"/>
    <property type="project" value="UniProtKB-ARBA"/>
</dbReference>
<dbReference type="SUPFAM" id="SSF50182">
    <property type="entry name" value="Sm-like ribonucleoproteins"/>
    <property type="match status" value="1"/>
</dbReference>
<evidence type="ECO:0000256" key="5">
    <source>
        <dbReference type="ARBA" id="ARBA00022989"/>
    </source>
</evidence>
<name>A0A7Z1DT15_9GAMM</name>
<dbReference type="Pfam" id="PF21082">
    <property type="entry name" value="MS_channel_3rd"/>
    <property type="match status" value="1"/>
</dbReference>
<keyword evidence="13" id="KW-1185">Reference proteome</keyword>
<evidence type="ECO:0000256" key="3">
    <source>
        <dbReference type="ARBA" id="ARBA00022475"/>
    </source>
</evidence>
<dbReference type="Gene3D" id="1.10.287.1260">
    <property type="match status" value="1"/>
</dbReference>
<feature type="compositionally biased region" description="Basic and acidic residues" evidence="7">
    <location>
        <begin position="375"/>
        <end position="392"/>
    </location>
</feature>
<comment type="similarity">
    <text evidence="2">Belongs to the MscS (TC 1.A.23) family.</text>
</comment>
<feature type="region of interest" description="Disordered" evidence="7">
    <location>
        <begin position="365"/>
        <end position="403"/>
    </location>
</feature>
<comment type="caution">
    <text evidence="12">The sequence shown here is derived from an EMBL/GenBank/DDBJ whole genome shotgun (WGS) entry which is preliminary data.</text>
</comment>
<proteinExistence type="inferred from homology"/>
<comment type="subcellular location">
    <subcellularLocation>
        <location evidence="1">Cell membrane</location>
        <topology evidence="1">Multi-pass membrane protein</topology>
    </subcellularLocation>
</comment>
<evidence type="ECO:0000259" key="11">
    <source>
        <dbReference type="Pfam" id="PF21088"/>
    </source>
</evidence>
<accession>A0A7Z1DT15</accession>
<dbReference type="Pfam" id="PF00924">
    <property type="entry name" value="MS_channel_2nd"/>
    <property type="match status" value="1"/>
</dbReference>
<dbReference type="Proteomes" id="UP000216984">
    <property type="component" value="Unassembled WGS sequence"/>
</dbReference>
<dbReference type="InterPro" id="IPR011066">
    <property type="entry name" value="MscS_channel_C_sf"/>
</dbReference>
<dbReference type="AlphaFoldDB" id="A0A7Z1DT15"/>